<comment type="similarity">
    <text evidence="1">Belongs to the heat shock protein 70 family.</text>
</comment>
<dbReference type="InterPro" id="IPR043129">
    <property type="entry name" value="ATPase_NBD"/>
</dbReference>
<dbReference type="Gene3D" id="2.60.34.10">
    <property type="entry name" value="Substrate Binding Domain Of DNAk, Chain A, domain 1"/>
    <property type="match status" value="1"/>
</dbReference>
<dbReference type="InterPro" id="IPR029047">
    <property type="entry name" value="HSP70_peptide-bd_sf"/>
</dbReference>
<evidence type="ECO:0000256" key="2">
    <source>
        <dbReference type="ARBA" id="ARBA00022741"/>
    </source>
</evidence>
<protein>
    <submittedName>
        <fullName evidence="5">Uncharacterized protein</fullName>
    </submittedName>
</protein>
<proteinExistence type="inferred from homology"/>
<keyword evidence="3" id="KW-0067">ATP-binding</keyword>
<dbReference type="Gene3D" id="3.30.30.30">
    <property type="match status" value="1"/>
</dbReference>
<name>A0ABQ9E1P0_TEGGR</name>
<feature type="region of interest" description="Disordered" evidence="4">
    <location>
        <begin position="491"/>
        <end position="580"/>
    </location>
</feature>
<accession>A0ABQ9E1P0</accession>
<dbReference type="Gene3D" id="3.30.420.40">
    <property type="match status" value="2"/>
</dbReference>
<feature type="compositionally biased region" description="Basic and acidic residues" evidence="4">
    <location>
        <begin position="491"/>
        <end position="502"/>
    </location>
</feature>
<dbReference type="Pfam" id="PF00012">
    <property type="entry name" value="HSP70"/>
    <property type="match status" value="1"/>
</dbReference>
<feature type="compositionally biased region" description="Basic and acidic residues" evidence="4">
    <location>
        <begin position="793"/>
        <end position="817"/>
    </location>
</feature>
<evidence type="ECO:0000256" key="3">
    <source>
        <dbReference type="ARBA" id="ARBA00022840"/>
    </source>
</evidence>
<feature type="compositionally biased region" description="Low complexity" evidence="4">
    <location>
        <begin position="521"/>
        <end position="552"/>
    </location>
</feature>
<dbReference type="SUPFAM" id="SSF100920">
    <property type="entry name" value="Heat shock protein 70kD (HSP70), peptide-binding domain"/>
    <property type="match status" value="1"/>
</dbReference>
<dbReference type="InterPro" id="IPR013126">
    <property type="entry name" value="Hsp_70_fam"/>
</dbReference>
<evidence type="ECO:0000256" key="4">
    <source>
        <dbReference type="SAM" id="MobiDB-lite"/>
    </source>
</evidence>
<feature type="region of interest" description="Disordered" evidence="4">
    <location>
        <begin position="779"/>
        <end position="842"/>
    </location>
</feature>
<keyword evidence="2" id="KW-0547">Nucleotide-binding</keyword>
<dbReference type="Proteomes" id="UP001217089">
    <property type="component" value="Unassembled WGS sequence"/>
</dbReference>
<dbReference type="CDD" id="cd10228">
    <property type="entry name" value="ASKHA_NBD_HSP70_HSPA4_like"/>
    <property type="match status" value="1"/>
</dbReference>
<organism evidence="5 6">
    <name type="scientific">Tegillarca granosa</name>
    <name type="common">Malaysian cockle</name>
    <name type="synonym">Anadara granosa</name>
    <dbReference type="NCBI Taxonomy" id="220873"/>
    <lineage>
        <taxon>Eukaryota</taxon>
        <taxon>Metazoa</taxon>
        <taxon>Spiralia</taxon>
        <taxon>Lophotrochozoa</taxon>
        <taxon>Mollusca</taxon>
        <taxon>Bivalvia</taxon>
        <taxon>Autobranchia</taxon>
        <taxon>Pteriomorphia</taxon>
        <taxon>Arcoida</taxon>
        <taxon>Arcoidea</taxon>
        <taxon>Arcidae</taxon>
        <taxon>Tegillarca</taxon>
    </lineage>
</organism>
<dbReference type="PRINTS" id="PR00301">
    <property type="entry name" value="HEATSHOCK70"/>
</dbReference>
<evidence type="ECO:0000313" key="6">
    <source>
        <dbReference type="Proteomes" id="UP001217089"/>
    </source>
</evidence>
<feature type="compositionally biased region" description="Basic residues" evidence="4">
    <location>
        <begin position="571"/>
        <end position="580"/>
    </location>
</feature>
<dbReference type="Gene3D" id="1.20.1270.10">
    <property type="match status" value="2"/>
</dbReference>
<feature type="compositionally biased region" description="Basic and acidic residues" evidence="4">
    <location>
        <begin position="830"/>
        <end position="842"/>
    </location>
</feature>
<keyword evidence="6" id="KW-1185">Reference proteome</keyword>
<dbReference type="PANTHER" id="PTHR45639:SF4">
    <property type="entry name" value="HSC70CB, ISOFORM G"/>
    <property type="match status" value="1"/>
</dbReference>
<dbReference type="PANTHER" id="PTHR45639">
    <property type="entry name" value="HSC70CB, ISOFORM G-RELATED"/>
    <property type="match status" value="1"/>
</dbReference>
<comment type="caution">
    <text evidence="5">The sequence shown here is derived from an EMBL/GenBank/DDBJ whole genome shotgun (WGS) entry which is preliminary data.</text>
</comment>
<evidence type="ECO:0000313" key="5">
    <source>
        <dbReference type="EMBL" id="KAJ8297812.1"/>
    </source>
</evidence>
<sequence length="842" mass="94964">MSVVGFDLGSYTCYVGVARAGGIETIANEYSDRCTPSYVSFNEKSRCMGVSAKNQSITNLKNTVSCFKRFIGRAYSDPFVQNEIKNHFRPYEVVQGPDGKINIQVSYMGELQTFTPEQVTAMLLTKLKETAEMNLKTKVVDVVVSVPSYFTDSERRAMLDTCQIAGLNCLKIMSDTTAAALSYGIYKQDLPAESDKARNVVFVDLGYSSLQTAVVSFNKGKLKVLSVASDPSLGGRDFDKVIRDYFVEEFKKKYKIDASSKPKALVRLTQECEKVKKLMSANSEPIPLNIECFMEDKDVTGKIDRATFEELASKLSASDIYSVEIVGGSSRIPAVKNLVKKVFGQDPSTTLNADEAIARGCALQCAILSPTFRVRDFNIMEAQPYSITLSWQLGKDNQVADESDNTMEVFPKFHQIPFSKMLTFYRKDPFQLEARYTHEKDIPIPHPFIGAFKVNDIVAQKNGENSKVKVKVRVNSHGIFTVMSATMTEKLEDDKADGDKNGPEAMDVDSEKKNGEDSQTQGEEQQQEANSESAEQAPMQTDQEGDQAQQGEQKTENKEDKKETKDDNDKKKKKTPKKTVKSIDLPIDSIVQQMTKDQINLLLEKEGQMIMQDKLEKERADAKNAVEEYVYDTRDKLSSVFEGFAKEADRENLSKLLMDTEDWLYDEGEDQSKQVYVDKLAQLKKLGQPIQDRYNESLERPKAFEDLAVSITKVRKFIDLYTQKDEKYNHIDAADVEKVKKCLNEKVEWYEKQLTTQNKLQLYDKPAVLTSQIRTTQQNLESTCNPIMNKPKPKVEPPKEEKKEEKKEGEQAGDKTEQQQNDSAAGSGEAKSEEPKVDMEVD</sequence>
<dbReference type="SUPFAM" id="SSF100934">
    <property type="entry name" value="Heat shock protein 70kD (HSP70), C-terminal subdomain"/>
    <property type="match status" value="2"/>
</dbReference>
<dbReference type="Gene3D" id="3.90.640.10">
    <property type="entry name" value="Actin, Chain A, domain 4"/>
    <property type="match status" value="1"/>
</dbReference>
<dbReference type="EMBL" id="JARBDR010000923">
    <property type="protein sequence ID" value="KAJ8297812.1"/>
    <property type="molecule type" value="Genomic_DNA"/>
</dbReference>
<feature type="compositionally biased region" description="Basic and acidic residues" evidence="4">
    <location>
        <begin position="553"/>
        <end position="570"/>
    </location>
</feature>
<gene>
    <name evidence="5" type="ORF">KUTeg_024343</name>
</gene>
<dbReference type="SUPFAM" id="SSF53067">
    <property type="entry name" value="Actin-like ATPase domain"/>
    <property type="match status" value="2"/>
</dbReference>
<reference evidence="5 6" key="1">
    <citation type="submission" date="2022-12" db="EMBL/GenBank/DDBJ databases">
        <title>Chromosome-level genome of Tegillarca granosa.</title>
        <authorList>
            <person name="Kim J."/>
        </authorList>
    </citation>
    <scope>NUCLEOTIDE SEQUENCE [LARGE SCALE GENOMIC DNA]</scope>
    <source>
        <strain evidence="5">Teg-2019</strain>
        <tissue evidence="5">Adductor muscle</tissue>
    </source>
</reference>
<evidence type="ECO:0000256" key="1">
    <source>
        <dbReference type="ARBA" id="ARBA00007381"/>
    </source>
</evidence>
<dbReference type="InterPro" id="IPR029048">
    <property type="entry name" value="HSP70_C_sf"/>
</dbReference>